<dbReference type="RefSeq" id="WP_201696825.1">
    <property type="nucleotide sequence ID" value="NZ_CAJHCQ010000007.1"/>
</dbReference>
<accession>A0ABM8NP89</accession>
<reference evidence="1 2" key="1">
    <citation type="submission" date="2020-10" db="EMBL/GenBank/DDBJ databases">
        <authorList>
            <person name="Peeters C."/>
        </authorList>
    </citation>
    <scope>NUCLEOTIDE SEQUENCE [LARGE SCALE GENOMIC DNA]</scope>
    <source>
        <strain evidence="1 2">LMG 27952</strain>
    </source>
</reference>
<evidence type="ECO:0000313" key="1">
    <source>
        <dbReference type="EMBL" id="CAD6536269.1"/>
    </source>
</evidence>
<gene>
    <name evidence="1" type="ORF">LMG27952_03127</name>
</gene>
<dbReference type="Proteomes" id="UP000656319">
    <property type="component" value="Unassembled WGS sequence"/>
</dbReference>
<dbReference type="EMBL" id="CAJHCQ010000007">
    <property type="protein sequence ID" value="CAD6536269.1"/>
    <property type="molecule type" value="Genomic_DNA"/>
</dbReference>
<proteinExistence type="predicted"/>
<keyword evidence="2" id="KW-1185">Reference proteome</keyword>
<protein>
    <submittedName>
        <fullName evidence="1">Uncharacterized protein</fullName>
    </submittedName>
</protein>
<name>A0ABM8NP89_9BURK</name>
<comment type="caution">
    <text evidence="1">The sequence shown here is derived from an EMBL/GenBank/DDBJ whole genome shotgun (WGS) entry which is preliminary data.</text>
</comment>
<organism evidence="1 2">
    <name type="scientific">Paraburkholderia hiiakae</name>
    <dbReference type="NCBI Taxonomy" id="1081782"/>
    <lineage>
        <taxon>Bacteria</taxon>
        <taxon>Pseudomonadati</taxon>
        <taxon>Pseudomonadota</taxon>
        <taxon>Betaproteobacteria</taxon>
        <taxon>Burkholderiales</taxon>
        <taxon>Burkholderiaceae</taxon>
        <taxon>Paraburkholderia</taxon>
    </lineage>
</organism>
<evidence type="ECO:0000313" key="2">
    <source>
        <dbReference type="Proteomes" id="UP000656319"/>
    </source>
</evidence>
<sequence>MRLLIDVEVETRRGTQVQSFETTVFVVRRSVTKGVASDDVVLVDAYIPPHYRKGISGRLHTWRSGSVLQCTARVAMNKRSLAPFMASGERKWACQEGGK</sequence>